<evidence type="ECO:0000313" key="2">
    <source>
        <dbReference type="EMBL" id="KDE71783.1"/>
    </source>
</evidence>
<organism evidence="2 3">
    <name type="scientific">Fusobacterium necrophorum DJ-2</name>
    <dbReference type="NCBI Taxonomy" id="1441737"/>
    <lineage>
        <taxon>Bacteria</taxon>
        <taxon>Fusobacteriati</taxon>
        <taxon>Fusobacteriota</taxon>
        <taxon>Fusobacteriia</taxon>
        <taxon>Fusobacteriales</taxon>
        <taxon>Fusobacteriaceae</taxon>
        <taxon>Fusobacterium</taxon>
    </lineage>
</organism>
<proteinExistence type="predicted"/>
<keyword evidence="1" id="KW-0812">Transmembrane</keyword>
<comment type="caution">
    <text evidence="2">The sequence shown here is derived from an EMBL/GenBank/DDBJ whole genome shotgun (WGS) entry which is preliminary data.</text>
</comment>
<dbReference type="AlphaFoldDB" id="A0AB73C2N7"/>
<name>A0AB73C2N7_9FUSO</name>
<keyword evidence="1" id="KW-0472">Membrane</keyword>
<evidence type="ECO:0000256" key="1">
    <source>
        <dbReference type="SAM" id="Phobius"/>
    </source>
</evidence>
<reference evidence="2 3" key="1">
    <citation type="submission" date="2014-01" db="EMBL/GenBank/DDBJ databases">
        <title>Comparative genomics of Fusobacterium necrophorum wild isolates.</title>
        <authorList>
            <person name="Kittichotirat W."/>
            <person name="Bumgarner R.E."/>
            <person name="Lawrence P."/>
        </authorList>
    </citation>
    <scope>NUCLEOTIDE SEQUENCE [LARGE SCALE GENOMIC DNA]</scope>
    <source>
        <strain evidence="2 3">DJ-2</strain>
    </source>
</reference>
<accession>A0AB73C2N7</accession>
<keyword evidence="1" id="KW-1133">Transmembrane helix</keyword>
<feature type="transmembrane region" description="Helical" evidence="1">
    <location>
        <begin position="15"/>
        <end position="35"/>
    </location>
</feature>
<evidence type="ECO:0000313" key="3">
    <source>
        <dbReference type="Proteomes" id="UP000027058"/>
    </source>
</evidence>
<dbReference type="Proteomes" id="UP000027058">
    <property type="component" value="Unassembled WGS sequence"/>
</dbReference>
<dbReference type="EMBL" id="JAAH01000089">
    <property type="protein sequence ID" value="KDE71783.1"/>
    <property type="molecule type" value="Genomic_DNA"/>
</dbReference>
<sequence length="36" mass="4361">MNLQEHGFYIIKNDFLLLLINQIFLFKKMVGLFIFV</sequence>
<gene>
    <name evidence="2" type="ORF">FUSO8_07570</name>
</gene>
<protein>
    <submittedName>
        <fullName evidence="2">Uncharacterized protein</fullName>
    </submittedName>
</protein>